<evidence type="ECO:0000313" key="3">
    <source>
        <dbReference type="Proteomes" id="UP000886602"/>
    </source>
</evidence>
<gene>
    <name evidence="2" type="ORF">IPJ48_20090</name>
</gene>
<dbReference type="Proteomes" id="UP000886602">
    <property type="component" value="Unassembled WGS sequence"/>
</dbReference>
<dbReference type="InterPro" id="IPR036513">
    <property type="entry name" value="STAS_dom_sf"/>
</dbReference>
<feature type="domain" description="STAS" evidence="1">
    <location>
        <begin position="9"/>
        <end position="97"/>
    </location>
</feature>
<comment type="caution">
    <text evidence="2">The sequence shown here is derived from an EMBL/GenBank/DDBJ whole genome shotgun (WGS) entry which is preliminary data.</text>
</comment>
<name>A0A9D7FNU7_9RHOO</name>
<dbReference type="EMBL" id="JADJNC010000064">
    <property type="protein sequence ID" value="MBK7425186.1"/>
    <property type="molecule type" value="Genomic_DNA"/>
</dbReference>
<accession>A0A9D7FNU7</accession>
<evidence type="ECO:0000313" key="2">
    <source>
        <dbReference type="EMBL" id="MBK7425186.1"/>
    </source>
</evidence>
<dbReference type="InterPro" id="IPR058548">
    <property type="entry name" value="MlaB-like_STAS"/>
</dbReference>
<protein>
    <submittedName>
        <fullName evidence="2">STAS domain-containing protein</fullName>
    </submittedName>
</protein>
<dbReference type="InterPro" id="IPR002645">
    <property type="entry name" value="STAS_dom"/>
</dbReference>
<organism evidence="2 3">
    <name type="scientific">Candidatus Propionivibrio dominans</name>
    <dbReference type="NCBI Taxonomy" id="2954373"/>
    <lineage>
        <taxon>Bacteria</taxon>
        <taxon>Pseudomonadati</taxon>
        <taxon>Pseudomonadota</taxon>
        <taxon>Betaproteobacteria</taxon>
        <taxon>Rhodocyclales</taxon>
        <taxon>Rhodocyclaceae</taxon>
        <taxon>Propionivibrio</taxon>
    </lineage>
</organism>
<proteinExistence type="predicted"/>
<dbReference type="PROSITE" id="PS50801">
    <property type="entry name" value="STAS"/>
    <property type="match status" value="1"/>
</dbReference>
<evidence type="ECO:0000259" key="1">
    <source>
        <dbReference type="PROSITE" id="PS50801"/>
    </source>
</evidence>
<dbReference type="AlphaFoldDB" id="A0A9D7FNU7"/>
<sequence length="97" mass="10108">MIEQNGDGLRVTGPMLIANASALLEAGRGFLRSRAAAGELVFDLSSVEETDSSALSVIFGLLRTARDCGVMMRIAHPPASMISQAALYGVSDSLPLA</sequence>
<reference evidence="2" key="1">
    <citation type="submission" date="2020-10" db="EMBL/GenBank/DDBJ databases">
        <title>Connecting structure to function with the recovery of over 1000 high-quality activated sludge metagenome-assembled genomes encoding full-length rRNA genes using long-read sequencing.</title>
        <authorList>
            <person name="Singleton C.M."/>
            <person name="Petriglieri F."/>
            <person name="Kristensen J.M."/>
            <person name="Kirkegaard R.H."/>
            <person name="Michaelsen T.Y."/>
            <person name="Andersen M.H."/>
            <person name="Karst S.M."/>
            <person name="Dueholm M.S."/>
            <person name="Nielsen P.H."/>
            <person name="Albertsen M."/>
        </authorList>
    </citation>
    <scope>NUCLEOTIDE SEQUENCE</scope>
    <source>
        <strain evidence="2">EsbW_18-Q3-R4-48_MAXAC.044</strain>
    </source>
</reference>
<dbReference type="SUPFAM" id="SSF52091">
    <property type="entry name" value="SpoIIaa-like"/>
    <property type="match status" value="1"/>
</dbReference>
<dbReference type="Gene3D" id="3.30.750.24">
    <property type="entry name" value="STAS domain"/>
    <property type="match status" value="1"/>
</dbReference>
<dbReference type="CDD" id="cd07043">
    <property type="entry name" value="STAS_anti-anti-sigma_factors"/>
    <property type="match status" value="1"/>
</dbReference>
<dbReference type="Pfam" id="PF13466">
    <property type="entry name" value="STAS_2"/>
    <property type="match status" value="1"/>
</dbReference>